<dbReference type="PANTHER" id="PTHR43312:SF1">
    <property type="entry name" value="NADP-DEPENDENT OXIDOREDUCTASE DOMAIN-CONTAINING PROTEIN"/>
    <property type="match status" value="1"/>
</dbReference>
<dbReference type="EMBL" id="BARW01028701">
    <property type="protein sequence ID" value="GAJ15261.1"/>
    <property type="molecule type" value="Genomic_DNA"/>
</dbReference>
<dbReference type="InterPro" id="IPR023210">
    <property type="entry name" value="NADP_OxRdtase_dom"/>
</dbReference>
<evidence type="ECO:0000313" key="2">
    <source>
        <dbReference type="EMBL" id="GAJ15261.1"/>
    </source>
</evidence>
<dbReference type="Pfam" id="PF00248">
    <property type="entry name" value="Aldo_ket_red"/>
    <property type="match status" value="1"/>
</dbReference>
<protein>
    <recommendedName>
        <fullName evidence="1">NADP-dependent oxidoreductase domain-containing protein</fullName>
    </recommendedName>
</protein>
<name>X1VJ36_9ZZZZ</name>
<reference evidence="2" key="1">
    <citation type="journal article" date="2014" name="Front. Microbiol.">
        <title>High frequency of phylogenetically diverse reductive dehalogenase-homologous genes in deep subseafloor sedimentary metagenomes.</title>
        <authorList>
            <person name="Kawai M."/>
            <person name="Futagami T."/>
            <person name="Toyoda A."/>
            <person name="Takaki Y."/>
            <person name="Nishi S."/>
            <person name="Hori S."/>
            <person name="Arai W."/>
            <person name="Tsubouchi T."/>
            <person name="Morono Y."/>
            <person name="Uchiyama I."/>
            <person name="Ito T."/>
            <person name="Fujiyama A."/>
            <person name="Inagaki F."/>
            <person name="Takami H."/>
        </authorList>
    </citation>
    <scope>NUCLEOTIDE SEQUENCE</scope>
    <source>
        <strain evidence="2">Expedition CK06-06</strain>
    </source>
</reference>
<dbReference type="AlphaFoldDB" id="X1VJ36"/>
<feature type="domain" description="NADP-dependent oxidoreductase" evidence="1">
    <location>
        <begin position="3"/>
        <end position="121"/>
    </location>
</feature>
<dbReference type="Gene3D" id="3.20.20.100">
    <property type="entry name" value="NADP-dependent oxidoreductase domain"/>
    <property type="match status" value="1"/>
</dbReference>
<dbReference type="InterPro" id="IPR036812">
    <property type="entry name" value="NAD(P)_OxRdtase_dom_sf"/>
</dbReference>
<sequence length="204" mass="23670">SDLENSLKLLKTDFFDVYQLHEVTDEDLLKKSMGPGGALEAILEAKEEGLVNYVGFSSHSEEWALKLMKLYDFDTVMFPINWNYWYNNHQGEAVIKKARETNKGILAIKSLAHRRWKDGEERHGYKTWYKPLFDNDELAMLALKFTLSKDIDSAVSPGDKRLLYRSIDLIEDYKGFLNLSNSEKERLEEFVELYGGQLYPVVKS</sequence>
<gene>
    <name evidence="2" type="ORF">S12H4_46287</name>
</gene>
<dbReference type="PANTHER" id="PTHR43312">
    <property type="entry name" value="D-THREO-ALDOSE 1-DEHYDROGENASE"/>
    <property type="match status" value="1"/>
</dbReference>
<dbReference type="SUPFAM" id="SSF51430">
    <property type="entry name" value="NAD(P)-linked oxidoreductase"/>
    <property type="match status" value="1"/>
</dbReference>
<organism evidence="2">
    <name type="scientific">marine sediment metagenome</name>
    <dbReference type="NCBI Taxonomy" id="412755"/>
    <lineage>
        <taxon>unclassified sequences</taxon>
        <taxon>metagenomes</taxon>
        <taxon>ecological metagenomes</taxon>
    </lineage>
</organism>
<evidence type="ECO:0000259" key="1">
    <source>
        <dbReference type="Pfam" id="PF00248"/>
    </source>
</evidence>
<dbReference type="InterPro" id="IPR053135">
    <property type="entry name" value="AKR2_Oxidoreductase"/>
</dbReference>
<comment type="caution">
    <text evidence="2">The sequence shown here is derived from an EMBL/GenBank/DDBJ whole genome shotgun (WGS) entry which is preliminary data.</text>
</comment>
<accession>X1VJ36</accession>
<proteinExistence type="predicted"/>
<feature type="non-terminal residue" evidence="2">
    <location>
        <position position="1"/>
    </location>
</feature>